<reference evidence="2" key="1">
    <citation type="journal article" date="2013" name="Genome Announc.">
        <title>Draft Genome Sequence of D-Branched-Chain Amino Acid Producer Lactobacillus otakiensis JCM 15040T, Isolated from a Traditional Japanese Pickle.</title>
        <authorList>
            <person name="Doi K."/>
            <person name="Mori K."/>
            <person name="Mutaguchi Y."/>
            <person name="Tashiro K."/>
            <person name="Fujino Y."/>
            <person name="Ohmori T."/>
            <person name="Kuhara S."/>
            <person name="Ohshima T."/>
        </authorList>
    </citation>
    <scope>NUCLEOTIDE SEQUENCE [LARGE SCALE GENOMIC DNA]</scope>
    <source>
        <strain evidence="2">JCM 15040</strain>
    </source>
</reference>
<dbReference type="EMBL" id="BASH01000004">
    <property type="protein sequence ID" value="GAD16797.1"/>
    <property type="molecule type" value="Genomic_DNA"/>
</dbReference>
<comment type="caution">
    <text evidence="1">The sequence shown here is derived from an EMBL/GenBank/DDBJ whole genome shotgun (WGS) entry which is preliminary data.</text>
</comment>
<keyword evidence="2" id="KW-1185">Reference proteome</keyword>
<gene>
    <name evidence="1" type="ORF">LOT_1335</name>
</gene>
<accession>S4NHX4</accession>
<protein>
    <submittedName>
        <fullName evidence="1">Uncharacterized protein</fullName>
    </submittedName>
</protein>
<organism evidence="1 2">
    <name type="scientific">Lentilactobacillus otakiensis DSM 19908 = JCM 15040</name>
    <dbReference type="NCBI Taxonomy" id="1423780"/>
    <lineage>
        <taxon>Bacteria</taxon>
        <taxon>Bacillati</taxon>
        <taxon>Bacillota</taxon>
        <taxon>Bacilli</taxon>
        <taxon>Lactobacillales</taxon>
        <taxon>Lactobacillaceae</taxon>
        <taxon>Lentilactobacillus</taxon>
    </lineage>
</organism>
<evidence type="ECO:0000313" key="2">
    <source>
        <dbReference type="Proteomes" id="UP000016361"/>
    </source>
</evidence>
<evidence type="ECO:0000313" key="1">
    <source>
        <dbReference type="EMBL" id="GAD16797.1"/>
    </source>
</evidence>
<sequence>MKGAVAEAPCEVALGALGLSLKGYGLSRRISRLRGANDK</sequence>
<dbReference type="AlphaFoldDB" id="S4NHX4"/>
<proteinExistence type="predicted"/>
<name>S4NHX4_9LACO</name>
<dbReference type="Proteomes" id="UP000016361">
    <property type="component" value="Unassembled WGS sequence"/>
</dbReference>